<feature type="transmembrane region" description="Helical" evidence="1">
    <location>
        <begin position="20"/>
        <end position="38"/>
    </location>
</feature>
<dbReference type="RefSeq" id="WP_073609450.1">
    <property type="nucleotide sequence ID" value="NZ_MRCG01000012.1"/>
</dbReference>
<evidence type="ECO:0000313" key="2">
    <source>
        <dbReference type="EMBL" id="OKH46620.1"/>
    </source>
</evidence>
<organism evidence="2 3">
    <name type="scientific">Phormidium tenue NIES-30</name>
    <dbReference type="NCBI Taxonomy" id="549789"/>
    <lineage>
        <taxon>Bacteria</taxon>
        <taxon>Bacillati</taxon>
        <taxon>Cyanobacteriota</taxon>
        <taxon>Cyanophyceae</taxon>
        <taxon>Oscillatoriophycideae</taxon>
        <taxon>Oscillatoriales</taxon>
        <taxon>Oscillatoriaceae</taxon>
        <taxon>Phormidium</taxon>
    </lineage>
</organism>
<keyword evidence="1" id="KW-0472">Membrane</keyword>
<dbReference type="STRING" id="549789.NIES30_16120"/>
<comment type="caution">
    <text evidence="2">The sequence shown here is derived from an EMBL/GenBank/DDBJ whole genome shotgun (WGS) entry which is preliminary data.</text>
</comment>
<proteinExistence type="predicted"/>
<dbReference type="EMBL" id="MRCG01000012">
    <property type="protein sequence ID" value="OKH46620.1"/>
    <property type="molecule type" value="Genomic_DNA"/>
</dbReference>
<feature type="transmembrane region" description="Helical" evidence="1">
    <location>
        <begin position="177"/>
        <end position="196"/>
    </location>
</feature>
<evidence type="ECO:0000313" key="3">
    <source>
        <dbReference type="Proteomes" id="UP000185557"/>
    </source>
</evidence>
<dbReference type="OrthoDB" id="555543at2"/>
<evidence type="ECO:0000256" key="1">
    <source>
        <dbReference type="SAM" id="Phobius"/>
    </source>
</evidence>
<dbReference type="AlphaFoldDB" id="A0A1U7J335"/>
<dbReference type="Proteomes" id="UP000185557">
    <property type="component" value="Unassembled WGS sequence"/>
</dbReference>
<gene>
    <name evidence="2" type="ORF">NIES30_16120</name>
</gene>
<keyword evidence="1" id="KW-0812">Transmembrane</keyword>
<keyword evidence="3" id="KW-1185">Reference proteome</keyword>
<accession>A0A1U7J335</accession>
<keyword evidence="1" id="KW-1133">Transmembrane helix</keyword>
<reference evidence="2 3" key="1">
    <citation type="submission" date="2016-11" db="EMBL/GenBank/DDBJ databases">
        <title>Draft Genome Sequences of Nine Cyanobacterial Strains from Diverse Habitats.</title>
        <authorList>
            <person name="Zhu T."/>
            <person name="Hou S."/>
            <person name="Lu X."/>
            <person name="Hess W.R."/>
        </authorList>
    </citation>
    <scope>NUCLEOTIDE SEQUENCE [LARGE SCALE GENOMIC DNA]</scope>
    <source>
        <strain evidence="2 3">NIES-30</strain>
    </source>
</reference>
<name>A0A1U7J335_9CYAN</name>
<protein>
    <submittedName>
        <fullName evidence="2">Uncharacterized protein</fullName>
    </submittedName>
</protein>
<sequence length="334" mass="35504">MPSKIQPLVTSQFTERSPLVALGALGLLGMALLISPLFHRQLLSAGVYVGPEETVQLDPVQPREGAIGALRIDAVAQLPSNAWSVFEVQVLDSQGNVLASAIKQAWNESGTWQEEGESGVWQEQDQAGRFDIRQAAIDGPVVVAISVLEQGSSTGQPLDSPVVYRVTVAEGVIDTRFLWSGAIGVLLVAALTAIAVKAAGQTVINEQINDSDLVGRGTLGGPSKLVRVIITVKSDETSPPKLTANLAINDSYGESVYRREVVIPLSMEQEEGKVESASGSATVDLVLEPRGSYGFSVEITPDGPVDHTFLTVKEGIRTFTPTEITHIQLSTEPA</sequence>